<evidence type="ECO:0000313" key="1">
    <source>
        <dbReference type="EMBL" id="PIA14572.1"/>
    </source>
</evidence>
<dbReference type="AlphaFoldDB" id="A0A2G5B6F4"/>
<gene>
    <name evidence="1" type="ORF">COEREDRAFT_82606</name>
</gene>
<reference evidence="1 2" key="1">
    <citation type="journal article" date="2015" name="Genome Biol. Evol.">
        <title>Phylogenomic analyses indicate that early fungi evolved digesting cell walls of algal ancestors of land plants.</title>
        <authorList>
            <person name="Chang Y."/>
            <person name="Wang S."/>
            <person name="Sekimoto S."/>
            <person name="Aerts A.L."/>
            <person name="Choi C."/>
            <person name="Clum A."/>
            <person name="LaButti K.M."/>
            <person name="Lindquist E.A."/>
            <person name="Yee Ngan C."/>
            <person name="Ohm R.A."/>
            <person name="Salamov A.A."/>
            <person name="Grigoriev I.V."/>
            <person name="Spatafora J.W."/>
            <person name="Berbee M.L."/>
        </authorList>
    </citation>
    <scope>NUCLEOTIDE SEQUENCE [LARGE SCALE GENOMIC DNA]</scope>
    <source>
        <strain evidence="1 2">NRRL 1564</strain>
    </source>
</reference>
<dbReference type="EMBL" id="KZ303515">
    <property type="protein sequence ID" value="PIA14572.1"/>
    <property type="molecule type" value="Genomic_DNA"/>
</dbReference>
<sequence>MAQNKQSITTRSYMWLPVGKRSNKKLLTNLGNVCSMSIPLVPSSTVLRGWTETPVSPLKRKILLSSMSDGCRMSV</sequence>
<keyword evidence="2" id="KW-1185">Reference proteome</keyword>
<dbReference type="Proteomes" id="UP000242474">
    <property type="component" value="Unassembled WGS sequence"/>
</dbReference>
<evidence type="ECO:0000313" key="2">
    <source>
        <dbReference type="Proteomes" id="UP000242474"/>
    </source>
</evidence>
<name>A0A2G5B6F4_COERN</name>
<protein>
    <submittedName>
        <fullName evidence="1">Uncharacterized protein</fullName>
    </submittedName>
</protein>
<accession>A0A2G5B6F4</accession>
<proteinExistence type="predicted"/>
<organism evidence="1 2">
    <name type="scientific">Coemansia reversa (strain ATCC 12441 / NRRL 1564)</name>
    <dbReference type="NCBI Taxonomy" id="763665"/>
    <lineage>
        <taxon>Eukaryota</taxon>
        <taxon>Fungi</taxon>
        <taxon>Fungi incertae sedis</taxon>
        <taxon>Zoopagomycota</taxon>
        <taxon>Kickxellomycotina</taxon>
        <taxon>Kickxellomycetes</taxon>
        <taxon>Kickxellales</taxon>
        <taxon>Kickxellaceae</taxon>
        <taxon>Coemansia</taxon>
    </lineage>
</organism>